<dbReference type="InParanoid" id="G0N865"/>
<dbReference type="FunCoup" id="G0N865">
    <property type="interactions" value="33"/>
</dbReference>
<protein>
    <submittedName>
        <fullName evidence="1">Uncharacterized protein</fullName>
    </submittedName>
</protein>
<evidence type="ECO:0000313" key="1">
    <source>
        <dbReference type="EMBL" id="EGT55119.1"/>
    </source>
</evidence>
<keyword evidence="2" id="KW-1185">Reference proteome</keyword>
<reference evidence="2" key="1">
    <citation type="submission" date="2011-07" db="EMBL/GenBank/DDBJ databases">
        <authorList>
            <consortium name="Caenorhabditis brenneri Sequencing and Analysis Consortium"/>
            <person name="Wilson R.K."/>
        </authorList>
    </citation>
    <scope>NUCLEOTIDE SEQUENCE [LARGE SCALE GENOMIC DNA]</scope>
    <source>
        <strain evidence="2">PB2801</strain>
    </source>
</reference>
<dbReference type="Proteomes" id="UP000008068">
    <property type="component" value="Unassembled WGS sequence"/>
</dbReference>
<proteinExistence type="predicted"/>
<dbReference type="AlphaFoldDB" id="G0N865"/>
<dbReference type="EMBL" id="GL379849">
    <property type="protein sequence ID" value="EGT55119.1"/>
    <property type="molecule type" value="Genomic_DNA"/>
</dbReference>
<dbReference type="STRING" id="135651.G0N865"/>
<dbReference type="OrthoDB" id="5800475at2759"/>
<organism evidence="2">
    <name type="scientific">Caenorhabditis brenneri</name>
    <name type="common">Nematode worm</name>
    <dbReference type="NCBI Taxonomy" id="135651"/>
    <lineage>
        <taxon>Eukaryota</taxon>
        <taxon>Metazoa</taxon>
        <taxon>Ecdysozoa</taxon>
        <taxon>Nematoda</taxon>
        <taxon>Chromadorea</taxon>
        <taxon>Rhabditida</taxon>
        <taxon>Rhabditina</taxon>
        <taxon>Rhabditomorpha</taxon>
        <taxon>Rhabditoidea</taxon>
        <taxon>Rhabditidae</taxon>
        <taxon>Peloderinae</taxon>
        <taxon>Caenorhabditis</taxon>
    </lineage>
</organism>
<gene>
    <name evidence="1" type="ORF">CAEBREN_06315</name>
</gene>
<evidence type="ECO:0000313" key="2">
    <source>
        <dbReference type="Proteomes" id="UP000008068"/>
    </source>
</evidence>
<dbReference type="HOGENOM" id="CLU_1344306_0_0_1"/>
<sequence length="204" mass="23325">MLVFTESRGRWTEYVIPPEDSLDSIFGTDGFPVEDNRSLRETYGIHGHRVGAMQTRLTFHDLGGTVVARFLHVNKKNTTVLVDLDHQKQEIKVRKLAGFNLDDSVAKMFYLMANSDIHVFLGVHHSAVVHIRSPTLEEMVGWKLQKMLLKDGYSEEVCQITNFQQLLALSYAKYSENDDTGSLEQHLKSLGIHEPMEEMDFELD</sequence>
<dbReference type="eggNOG" id="ENOG502SGVA">
    <property type="taxonomic scope" value="Eukaryota"/>
</dbReference>
<accession>G0N865</accession>
<name>G0N865_CAEBE</name>